<dbReference type="InterPro" id="IPR015985">
    <property type="entry name" value="TehB-like_dom"/>
</dbReference>
<dbReference type="PANTHER" id="PTHR43861">
    <property type="entry name" value="TRANS-ACONITATE 2-METHYLTRANSFERASE-RELATED"/>
    <property type="match status" value="1"/>
</dbReference>
<evidence type="ECO:0000259" key="2">
    <source>
        <dbReference type="Pfam" id="PF03848"/>
    </source>
</evidence>
<dbReference type="EMBL" id="CADCVR010000078">
    <property type="protein sequence ID" value="CAA9507901.1"/>
    <property type="molecule type" value="Genomic_DNA"/>
</dbReference>
<dbReference type="InterPro" id="IPR029063">
    <property type="entry name" value="SAM-dependent_MTases_sf"/>
</dbReference>
<dbReference type="Gene3D" id="3.40.50.150">
    <property type="entry name" value="Vaccinia Virus protein VP39"/>
    <property type="match status" value="1"/>
</dbReference>
<organism evidence="3">
    <name type="scientific">uncultured Solirubrobacteraceae bacterium</name>
    <dbReference type="NCBI Taxonomy" id="1162706"/>
    <lineage>
        <taxon>Bacteria</taxon>
        <taxon>Bacillati</taxon>
        <taxon>Actinomycetota</taxon>
        <taxon>Thermoleophilia</taxon>
        <taxon>Solirubrobacterales</taxon>
        <taxon>Solirubrobacteraceae</taxon>
        <taxon>environmental samples</taxon>
    </lineage>
</organism>
<reference evidence="3" key="1">
    <citation type="submission" date="2020-02" db="EMBL/GenBank/DDBJ databases">
        <authorList>
            <person name="Meier V. D."/>
        </authorList>
    </citation>
    <scope>NUCLEOTIDE SEQUENCE</scope>
    <source>
        <strain evidence="3">AVDCRST_MAG53</strain>
    </source>
</reference>
<dbReference type="AlphaFoldDB" id="A0A6J4SXP0"/>
<dbReference type="SUPFAM" id="SSF53335">
    <property type="entry name" value="S-adenosyl-L-methionine-dependent methyltransferases"/>
    <property type="match status" value="1"/>
</dbReference>
<evidence type="ECO:0000313" key="3">
    <source>
        <dbReference type="EMBL" id="CAA9507901.1"/>
    </source>
</evidence>
<dbReference type="GO" id="GO:0016740">
    <property type="term" value="F:transferase activity"/>
    <property type="evidence" value="ECO:0007669"/>
    <property type="project" value="UniProtKB-KW"/>
</dbReference>
<accession>A0A6J4SXP0</accession>
<sequence length="192" mass="21438">MSEREHWNEKHSRVQVGGWMPRPWLVDHRALLEDVSPGRALDVACGRGREALYLAEAGFEVDAVDISDVAVDAVQQAADERGLPVRATRVDLLTAPEPFPGAPYDVVIGFYFLQRSLLGPIVEALAPGGLVFYETFTRDHVEVLGREMGRDFLLDHNELLDAFSDLRVLRYREAVIGDDRSRAVASIAARKR</sequence>
<evidence type="ECO:0000256" key="1">
    <source>
        <dbReference type="ARBA" id="ARBA00022679"/>
    </source>
</evidence>
<keyword evidence="1" id="KW-0808">Transferase</keyword>
<protein>
    <recommendedName>
        <fullName evidence="2">Tellurite resistance methyltransferase TehB-like domain-containing protein</fullName>
    </recommendedName>
</protein>
<name>A0A6J4SXP0_9ACTN</name>
<dbReference type="CDD" id="cd02440">
    <property type="entry name" value="AdoMet_MTases"/>
    <property type="match status" value="1"/>
</dbReference>
<dbReference type="PANTHER" id="PTHR43861:SF3">
    <property type="entry name" value="PUTATIVE (AFU_ORTHOLOGUE AFUA_2G14390)-RELATED"/>
    <property type="match status" value="1"/>
</dbReference>
<gene>
    <name evidence="3" type="ORF">AVDCRST_MAG53-2540</name>
</gene>
<dbReference type="Pfam" id="PF03848">
    <property type="entry name" value="TehB"/>
    <property type="match status" value="1"/>
</dbReference>
<feature type="domain" description="Tellurite resistance methyltransferase TehB-like" evidence="2">
    <location>
        <begin position="33"/>
        <end position="175"/>
    </location>
</feature>
<proteinExistence type="predicted"/>